<evidence type="ECO:0000259" key="4">
    <source>
        <dbReference type="Pfam" id="PF13406"/>
    </source>
</evidence>
<dbReference type="InterPro" id="IPR011757">
    <property type="entry name" value="Lytic_transglycosylase_MltB"/>
</dbReference>
<feature type="compositionally biased region" description="Low complexity" evidence="2">
    <location>
        <begin position="24"/>
        <end position="47"/>
    </location>
</feature>
<dbReference type="InterPro" id="IPR043426">
    <property type="entry name" value="MltB-like"/>
</dbReference>
<reference evidence="6" key="1">
    <citation type="submission" date="2017-06" db="EMBL/GenBank/DDBJ databases">
        <title>Herbaspirillum phytohormonus sp. nov., isolated from the root nodule of Robinia pseudoacacia in lead-zinc mine.</title>
        <authorList>
            <person name="Fan M."/>
            <person name="Lin Y."/>
        </authorList>
    </citation>
    <scope>NUCLEOTIDE SEQUENCE [LARGE SCALE GENOMIC DNA]</scope>
    <source>
        <strain evidence="6">SC-089</strain>
    </source>
</reference>
<evidence type="ECO:0000256" key="3">
    <source>
        <dbReference type="SAM" id="SignalP"/>
    </source>
</evidence>
<dbReference type="AlphaFoldDB" id="A0A225MX02"/>
<dbReference type="GO" id="GO:0008933">
    <property type="term" value="F:peptidoglycan lytic transglycosylase activity"/>
    <property type="evidence" value="ECO:0007669"/>
    <property type="project" value="TreeGrafter"/>
</dbReference>
<evidence type="ECO:0000256" key="2">
    <source>
        <dbReference type="SAM" id="MobiDB-lite"/>
    </source>
</evidence>
<dbReference type="SUPFAM" id="SSF53955">
    <property type="entry name" value="Lysozyme-like"/>
    <property type="match status" value="1"/>
</dbReference>
<dbReference type="PANTHER" id="PTHR30163">
    <property type="entry name" value="MEMBRANE-BOUND LYTIC MUREIN TRANSGLYCOSYLASE B"/>
    <property type="match status" value="1"/>
</dbReference>
<dbReference type="InterPro" id="IPR023346">
    <property type="entry name" value="Lysozyme-like_dom_sf"/>
</dbReference>
<feature type="domain" description="Transglycosylase SLT" evidence="4">
    <location>
        <begin position="71"/>
        <end position="372"/>
    </location>
</feature>
<evidence type="ECO:0000313" key="5">
    <source>
        <dbReference type="EMBL" id="OWT65798.1"/>
    </source>
</evidence>
<dbReference type="EMBL" id="NJIH01000002">
    <property type="protein sequence ID" value="OWT65798.1"/>
    <property type="molecule type" value="Genomic_DNA"/>
</dbReference>
<dbReference type="InterPro" id="IPR031304">
    <property type="entry name" value="SLT_2"/>
</dbReference>
<organism evidence="5 6">
    <name type="scientific">Candidimonas nitroreducens</name>
    <dbReference type="NCBI Taxonomy" id="683354"/>
    <lineage>
        <taxon>Bacteria</taxon>
        <taxon>Pseudomonadati</taxon>
        <taxon>Pseudomonadota</taxon>
        <taxon>Betaproteobacteria</taxon>
        <taxon>Burkholderiales</taxon>
        <taxon>Alcaligenaceae</taxon>
        <taxon>Candidimonas</taxon>
    </lineage>
</organism>
<dbReference type="RefSeq" id="WP_088601947.1">
    <property type="nucleotide sequence ID" value="NZ_NJIH01000002.1"/>
</dbReference>
<name>A0A225MX02_9BURK</name>
<dbReference type="PROSITE" id="PS51257">
    <property type="entry name" value="PROKAR_LIPOPROTEIN"/>
    <property type="match status" value="1"/>
</dbReference>
<proteinExistence type="predicted"/>
<keyword evidence="6" id="KW-1185">Reference proteome</keyword>
<dbReference type="GO" id="GO:0009253">
    <property type="term" value="P:peptidoglycan catabolic process"/>
    <property type="evidence" value="ECO:0007669"/>
    <property type="project" value="TreeGrafter"/>
</dbReference>
<dbReference type="Pfam" id="PF13406">
    <property type="entry name" value="SLT_2"/>
    <property type="match status" value="1"/>
</dbReference>
<dbReference type="Gene3D" id="1.10.530.10">
    <property type="match status" value="1"/>
</dbReference>
<protein>
    <submittedName>
        <fullName evidence="5">Lytic murein transglycosylase B</fullName>
    </submittedName>
</protein>
<feature type="active site" evidence="1">
    <location>
        <position position="166"/>
    </location>
</feature>
<dbReference type="PANTHER" id="PTHR30163:SF9">
    <property type="entry name" value="MEMBRANE-BOUND LYTIC MUREIN TRANSGLYCOSYLASE B"/>
    <property type="match status" value="1"/>
</dbReference>
<gene>
    <name evidence="5" type="primary">mltB</name>
    <name evidence="5" type="ORF">CEY11_03465</name>
</gene>
<dbReference type="OrthoDB" id="9772911at2"/>
<feature type="region of interest" description="Disordered" evidence="2">
    <location>
        <begin position="24"/>
        <end position="65"/>
    </location>
</feature>
<dbReference type="Gene3D" id="1.10.8.350">
    <property type="entry name" value="Bacterial muramidase"/>
    <property type="match status" value="1"/>
</dbReference>
<dbReference type="NCBIfam" id="TIGR02282">
    <property type="entry name" value="MltB"/>
    <property type="match status" value="1"/>
</dbReference>
<accession>A0A225MX02</accession>
<evidence type="ECO:0000313" key="6">
    <source>
        <dbReference type="Proteomes" id="UP000214603"/>
    </source>
</evidence>
<keyword evidence="3" id="KW-0732">Signal</keyword>
<sequence length="384" mass="41389">MFRPFRILQAAALALALSGCATTKTRPATAPSAPAQPTAGTGTTATPSIQAGRSISGSTSFQDAGGRLRPDIQAYAREVSQTRGVPLPRVETVLKAARYNATVARLMRPSNIHVRRSWVTYRKRFVDPIRIRAGSQFWMENQATLDAAARRYGVPQSIIVAIIGVETIYGRQTGGFAVIDALATLGFSNPDDARPERSLMFRNQLADLIQLDHEKKLNALEVEGSYAGAIGLPQFMPGSIMRYAVDGDGDGHIDLLYDPKDAIPSVANYLRQHGWVPGLPVFAPVLLPPDAGALVGGGIVPSTDWAKLQARGARVRPGAANTAWEQYPLGVVDLVDEPRNLKEYRTGTPNFFAITHYNHSYFYAASVADLAQAIADNLGLPGPN</sequence>
<dbReference type="CDD" id="cd13399">
    <property type="entry name" value="Slt35-like"/>
    <property type="match status" value="1"/>
</dbReference>
<feature type="compositionally biased region" description="Polar residues" evidence="2">
    <location>
        <begin position="48"/>
        <end position="62"/>
    </location>
</feature>
<feature type="chain" id="PRO_5013370638" evidence="3">
    <location>
        <begin position="24"/>
        <end position="384"/>
    </location>
</feature>
<feature type="signal peptide" evidence="3">
    <location>
        <begin position="1"/>
        <end position="23"/>
    </location>
</feature>
<evidence type="ECO:0000256" key="1">
    <source>
        <dbReference type="PIRSR" id="PIRSR611757-1"/>
    </source>
</evidence>
<comment type="caution">
    <text evidence="5">The sequence shown here is derived from an EMBL/GenBank/DDBJ whole genome shotgun (WGS) entry which is preliminary data.</text>
</comment>
<dbReference type="Proteomes" id="UP000214603">
    <property type="component" value="Unassembled WGS sequence"/>
</dbReference>